<dbReference type="EC" id="2.1.1.56" evidence="1"/>
<dbReference type="GO" id="GO:0003723">
    <property type="term" value="F:RNA binding"/>
    <property type="evidence" value="ECO:0007669"/>
    <property type="project" value="UniProtKB-KW"/>
</dbReference>
<comment type="catalytic activity">
    <reaction evidence="7">
        <text>a 5'-end (5'-triphosphoguanosine)-ribonucleoside in mRNA + S-adenosyl-L-methionine = a 5'-end (N(7)-methyl 5'-triphosphoguanosine)-ribonucleoside in mRNA + S-adenosyl-L-homocysteine</text>
        <dbReference type="Rhea" id="RHEA:67008"/>
        <dbReference type="Rhea" id="RHEA-COMP:17166"/>
        <dbReference type="Rhea" id="RHEA-COMP:17167"/>
        <dbReference type="ChEBI" id="CHEBI:57856"/>
        <dbReference type="ChEBI" id="CHEBI:59789"/>
        <dbReference type="ChEBI" id="CHEBI:156461"/>
        <dbReference type="ChEBI" id="CHEBI:167617"/>
        <dbReference type="EC" id="2.1.1.56"/>
    </reaction>
</comment>
<feature type="region of interest" description="Disordered" evidence="8">
    <location>
        <begin position="219"/>
        <end position="314"/>
    </location>
</feature>
<feature type="compositionally biased region" description="Basic and acidic residues" evidence="8">
    <location>
        <begin position="281"/>
        <end position="291"/>
    </location>
</feature>
<evidence type="ECO:0000256" key="2">
    <source>
        <dbReference type="ARBA" id="ARBA00022603"/>
    </source>
</evidence>
<evidence type="ECO:0000256" key="5">
    <source>
        <dbReference type="ARBA" id="ARBA00022884"/>
    </source>
</evidence>
<evidence type="ECO:0000256" key="4">
    <source>
        <dbReference type="ARBA" id="ARBA00022691"/>
    </source>
</evidence>
<dbReference type="Proteomes" id="UP000095751">
    <property type="component" value="Unassembled WGS sequence"/>
</dbReference>
<feature type="compositionally biased region" description="Polar residues" evidence="8">
    <location>
        <begin position="244"/>
        <end position="271"/>
    </location>
</feature>
<keyword evidence="5" id="KW-0694">RNA-binding</keyword>
<keyword evidence="6" id="KW-0507">mRNA processing</keyword>
<organism evidence="10 11">
    <name type="scientific">Fragilariopsis cylindrus CCMP1102</name>
    <dbReference type="NCBI Taxonomy" id="635003"/>
    <lineage>
        <taxon>Eukaryota</taxon>
        <taxon>Sar</taxon>
        <taxon>Stramenopiles</taxon>
        <taxon>Ochrophyta</taxon>
        <taxon>Bacillariophyta</taxon>
        <taxon>Bacillariophyceae</taxon>
        <taxon>Bacillariophycidae</taxon>
        <taxon>Bacillariales</taxon>
        <taxon>Bacillariaceae</taxon>
        <taxon>Fragilariopsis</taxon>
    </lineage>
</organism>
<dbReference type="KEGG" id="fcy:FRACYDRAFT_186017"/>
<feature type="compositionally biased region" description="Acidic residues" evidence="8">
    <location>
        <begin position="292"/>
        <end position="306"/>
    </location>
</feature>
<proteinExistence type="predicted"/>
<feature type="compositionally biased region" description="Basic and acidic residues" evidence="8">
    <location>
        <begin position="762"/>
        <end position="779"/>
    </location>
</feature>
<dbReference type="PANTHER" id="PTHR12189:SF2">
    <property type="entry name" value="MRNA CAP GUANINE-N7 METHYLTRANSFERASE"/>
    <property type="match status" value="1"/>
</dbReference>
<protein>
    <recommendedName>
        <fullName evidence="1">mRNA (guanine-N(7))-methyltransferase</fullName>
        <ecNumber evidence="1">2.1.1.56</ecNumber>
    </recommendedName>
</protein>
<feature type="compositionally biased region" description="Acidic residues" evidence="8">
    <location>
        <begin position="706"/>
        <end position="723"/>
    </location>
</feature>
<dbReference type="Pfam" id="PF03291">
    <property type="entry name" value="mRNA_G-N7_MeTrfase"/>
    <property type="match status" value="1"/>
</dbReference>
<feature type="region of interest" description="Disordered" evidence="8">
    <location>
        <begin position="752"/>
        <end position="779"/>
    </location>
</feature>
<reference evidence="10 11" key="1">
    <citation type="submission" date="2016-09" db="EMBL/GenBank/DDBJ databases">
        <title>Extensive genetic diversity and differential bi-allelic expression allows diatom success in the polar Southern Ocean.</title>
        <authorList>
            <consortium name="DOE Joint Genome Institute"/>
            <person name="Mock T."/>
            <person name="Otillar R.P."/>
            <person name="Strauss J."/>
            <person name="Dupont C."/>
            <person name="Frickenhaus S."/>
            <person name="Maumus F."/>
            <person name="Mcmullan M."/>
            <person name="Sanges R."/>
            <person name="Schmutz J."/>
            <person name="Toseland A."/>
            <person name="Valas R."/>
            <person name="Veluchamy A."/>
            <person name="Ward B.J."/>
            <person name="Allen A."/>
            <person name="Barry K."/>
            <person name="Falciatore A."/>
            <person name="Ferrante M."/>
            <person name="Fortunato A.E."/>
            <person name="Gloeckner G."/>
            <person name="Gruber A."/>
            <person name="Hipkin R."/>
            <person name="Janech M."/>
            <person name="Kroth P."/>
            <person name="Leese F."/>
            <person name="Lindquist E."/>
            <person name="Lyon B.R."/>
            <person name="Martin J."/>
            <person name="Mayer C."/>
            <person name="Parker M."/>
            <person name="Quesneville H."/>
            <person name="Raymond J."/>
            <person name="Uhlig C."/>
            <person name="Valentin K.U."/>
            <person name="Worden A.Z."/>
            <person name="Armbrust E.V."/>
            <person name="Bowler C."/>
            <person name="Green B."/>
            <person name="Moulton V."/>
            <person name="Van Oosterhout C."/>
            <person name="Grigoriev I."/>
        </authorList>
    </citation>
    <scope>NUCLEOTIDE SEQUENCE [LARGE SCALE GENOMIC DNA]</scope>
    <source>
        <strain evidence="10 11">CCMP1102</strain>
    </source>
</reference>
<feature type="region of interest" description="Disordered" evidence="8">
    <location>
        <begin position="706"/>
        <end position="728"/>
    </location>
</feature>
<evidence type="ECO:0000259" key="9">
    <source>
        <dbReference type="PROSITE" id="PS51562"/>
    </source>
</evidence>
<evidence type="ECO:0000313" key="11">
    <source>
        <dbReference type="Proteomes" id="UP000095751"/>
    </source>
</evidence>
<dbReference type="SUPFAM" id="SSF53335">
    <property type="entry name" value="S-adenosyl-L-methionine-dependent methyltransferases"/>
    <property type="match status" value="1"/>
</dbReference>
<dbReference type="AlphaFoldDB" id="A0A1E7FFP9"/>
<sequence length="779" mass="87150">MSEGALSSSSYPLSTATNKHDLLCVRGDEVFSTSTELFRKVVHYDATDATNDHQPEKTCFVYSYKDGPEYPGPLSRSILVLGYADRSLSVVRKIVDVDTADSDTVVCDGLHSCTIGVQLADEKKRYDRMEKRHKINSMGFARFITNLRISRRVAIISKDKFGRFGILVPFERTKIETESKETTTNGNDKQHNYEANDFAARVYIGDVKEVMRFLAVSSGDGTKLNNTSVNNDGSTSGNNGGWKPTSNEGEDASSSPPVPWATNTTEDNTSMGNGGSSSKKRSFDDMNPHDDGNDDDDNENENEEEGNGNFHTNKGAAAADAFYSGLTRSLRTQDQSWIFHMRKYNNWVKATQIAELDPTIVSVDSKGKRTMLPKQELRILDLACGKGGDLGKWVSHKRGMRNYVGIDVARGSLKDAALRARQLRKQNRLTNAVFSCADLGSDVPGRKRDLRSKRLQKLSTWSLEDEADFESGDPEFKMERGGGILETDRFDIISIQFAIHYMMQTGKRARRFFHTVSQLLDIGGNLAFTTMDARVILDHMMNLGLNFHFEDGKEPDYKEVVVETGGGACKLKFEPDVVKKILQSTSDGTKGEEDLFGLEYSFTLVEGEDHAAGAGDAVNLPEWLIPIPVLVALGKEAGLELEYAQNFHEFFEAHSDANDHHAAHQLMNTMKVPNRNGTISKDEWSISRMYMAVKFRKVRESTIVITEDDDDDEQHEEDEEENVEESKPVVVELDPVKAKKMFPMAMMKAKRNAGDQWDTFSAEEKKERTQIELEKLAAK</sequence>
<evidence type="ECO:0000256" key="6">
    <source>
        <dbReference type="ARBA" id="ARBA00023042"/>
    </source>
</evidence>
<keyword evidence="4" id="KW-0949">S-adenosyl-L-methionine</keyword>
<dbReference type="OrthoDB" id="10248867at2759"/>
<dbReference type="GO" id="GO:0005634">
    <property type="term" value="C:nucleus"/>
    <property type="evidence" value="ECO:0007669"/>
    <property type="project" value="TreeGrafter"/>
</dbReference>
<accession>A0A1E7FFP9</accession>
<keyword evidence="6" id="KW-0506">mRNA capping</keyword>
<dbReference type="InterPro" id="IPR029063">
    <property type="entry name" value="SAM-dependent_MTases_sf"/>
</dbReference>
<keyword evidence="2" id="KW-0489">Methyltransferase</keyword>
<dbReference type="InterPro" id="IPR004971">
    <property type="entry name" value="mRNA_G-N7_MeTrfase_dom"/>
</dbReference>
<dbReference type="EMBL" id="KV784358">
    <property type="protein sequence ID" value="OEU16977.1"/>
    <property type="molecule type" value="Genomic_DNA"/>
</dbReference>
<name>A0A1E7FFP9_9STRA</name>
<keyword evidence="11" id="KW-1185">Reference proteome</keyword>
<evidence type="ECO:0000256" key="1">
    <source>
        <dbReference type="ARBA" id="ARBA00011926"/>
    </source>
</evidence>
<evidence type="ECO:0000313" key="10">
    <source>
        <dbReference type="EMBL" id="OEU16977.1"/>
    </source>
</evidence>
<dbReference type="PANTHER" id="PTHR12189">
    <property type="entry name" value="MRNA GUANINE-7- METHYLTRANSFERASE"/>
    <property type="match status" value="1"/>
</dbReference>
<gene>
    <name evidence="10" type="ORF">FRACYDRAFT_186017</name>
</gene>
<dbReference type="GO" id="GO:0004482">
    <property type="term" value="F:mRNA 5'-cap (guanine-N7-)-methyltransferase activity"/>
    <property type="evidence" value="ECO:0007669"/>
    <property type="project" value="UniProtKB-EC"/>
</dbReference>
<dbReference type="InParanoid" id="A0A1E7FFP9"/>
<evidence type="ECO:0000256" key="8">
    <source>
        <dbReference type="SAM" id="MobiDB-lite"/>
    </source>
</evidence>
<feature type="domain" description="MRNA cap 0 methyltransferase" evidence="9">
    <location>
        <begin position="336"/>
        <end position="698"/>
    </location>
</feature>
<dbReference type="InterPro" id="IPR039753">
    <property type="entry name" value="RG7MT1"/>
</dbReference>
<dbReference type="PROSITE" id="PS51562">
    <property type="entry name" value="RNA_CAP0_MT"/>
    <property type="match status" value="1"/>
</dbReference>
<dbReference type="Gene3D" id="3.40.50.150">
    <property type="entry name" value="Vaccinia Virus protein VP39"/>
    <property type="match status" value="1"/>
</dbReference>
<evidence type="ECO:0000256" key="3">
    <source>
        <dbReference type="ARBA" id="ARBA00022679"/>
    </source>
</evidence>
<keyword evidence="3" id="KW-0808">Transferase</keyword>
<feature type="compositionally biased region" description="Low complexity" evidence="8">
    <location>
        <begin position="225"/>
        <end position="237"/>
    </location>
</feature>
<evidence type="ECO:0000256" key="7">
    <source>
        <dbReference type="ARBA" id="ARBA00044712"/>
    </source>
</evidence>